<keyword evidence="3 5" id="KW-1133">Transmembrane helix</keyword>
<dbReference type="PANTHER" id="PTHR23508">
    <property type="entry name" value="CARBOXYLIC ACID TRANSPORTER PROTEIN HOMOLOG"/>
    <property type="match status" value="1"/>
</dbReference>
<dbReference type="RefSeq" id="WP_017129233.1">
    <property type="nucleotide sequence ID" value="NZ_JACAQE010000003.1"/>
</dbReference>
<comment type="subcellular location">
    <subcellularLocation>
        <location evidence="1">Membrane</location>
        <topology evidence="1">Multi-pass membrane protein</topology>
    </subcellularLocation>
</comment>
<evidence type="ECO:0000313" key="8">
    <source>
        <dbReference type="Proteomes" id="UP000517547"/>
    </source>
</evidence>
<feature type="transmembrane region" description="Helical" evidence="5">
    <location>
        <begin position="353"/>
        <end position="376"/>
    </location>
</feature>
<dbReference type="InterPro" id="IPR020846">
    <property type="entry name" value="MFS_dom"/>
</dbReference>
<evidence type="ECO:0000256" key="1">
    <source>
        <dbReference type="ARBA" id="ARBA00004141"/>
    </source>
</evidence>
<comment type="caution">
    <text evidence="7">The sequence shown here is derived from an EMBL/GenBank/DDBJ whole genome shotgun (WGS) entry which is preliminary data.</text>
</comment>
<feature type="transmembrane region" description="Helical" evidence="5">
    <location>
        <begin position="292"/>
        <end position="312"/>
    </location>
</feature>
<evidence type="ECO:0000256" key="4">
    <source>
        <dbReference type="ARBA" id="ARBA00023136"/>
    </source>
</evidence>
<dbReference type="GO" id="GO:0005886">
    <property type="term" value="C:plasma membrane"/>
    <property type="evidence" value="ECO:0007669"/>
    <property type="project" value="TreeGrafter"/>
</dbReference>
<name>A0A7Y7XXW4_9PSED</name>
<feature type="transmembrane region" description="Helical" evidence="5">
    <location>
        <begin position="86"/>
        <end position="113"/>
    </location>
</feature>
<dbReference type="SUPFAM" id="SSF103473">
    <property type="entry name" value="MFS general substrate transporter"/>
    <property type="match status" value="1"/>
</dbReference>
<evidence type="ECO:0000256" key="3">
    <source>
        <dbReference type="ARBA" id="ARBA00022989"/>
    </source>
</evidence>
<gene>
    <name evidence="7" type="ORF">HX845_10495</name>
</gene>
<evidence type="ECO:0000259" key="6">
    <source>
        <dbReference type="PROSITE" id="PS50850"/>
    </source>
</evidence>
<dbReference type="GO" id="GO:0046943">
    <property type="term" value="F:carboxylic acid transmembrane transporter activity"/>
    <property type="evidence" value="ECO:0007669"/>
    <property type="project" value="TreeGrafter"/>
</dbReference>
<dbReference type="CDD" id="cd17325">
    <property type="entry name" value="MFS_MdtG_SLC18_like"/>
    <property type="match status" value="1"/>
</dbReference>
<dbReference type="AlphaFoldDB" id="A0A7Y7XXW4"/>
<feature type="transmembrane region" description="Helical" evidence="5">
    <location>
        <begin position="177"/>
        <end position="196"/>
    </location>
</feature>
<feature type="domain" description="Major facilitator superfamily (MFS) profile" evidence="6">
    <location>
        <begin position="20"/>
        <end position="408"/>
    </location>
</feature>
<dbReference type="PANTHER" id="PTHR23508:SF10">
    <property type="entry name" value="CARBOXYLIC ACID TRANSPORTER PROTEIN HOMOLOG"/>
    <property type="match status" value="1"/>
</dbReference>
<dbReference type="InterPro" id="IPR011701">
    <property type="entry name" value="MFS"/>
</dbReference>
<accession>A0A7Y7XXW4</accession>
<dbReference type="Gene3D" id="1.20.1250.20">
    <property type="entry name" value="MFS general substrate transporter like domains"/>
    <property type="match status" value="2"/>
</dbReference>
<dbReference type="Pfam" id="PF07690">
    <property type="entry name" value="MFS_1"/>
    <property type="match status" value="1"/>
</dbReference>
<evidence type="ECO:0000313" key="7">
    <source>
        <dbReference type="EMBL" id="NWC14075.1"/>
    </source>
</evidence>
<dbReference type="InterPro" id="IPR005829">
    <property type="entry name" value="Sugar_transporter_CS"/>
</dbReference>
<feature type="transmembrane region" description="Helical" evidence="5">
    <location>
        <begin position="149"/>
        <end position="171"/>
    </location>
</feature>
<evidence type="ECO:0000256" key="5">
    <source>
        <dbReference type="SAM" id="Phobius"/>
    </source>
</evidence>
<dbReference type="InterPro" id="IPR036259">
    <property type="entry name" value="MFS_trans_sf"/>
</dbReference>
<dbReference type="Proteomes" id="UP000517547">
    <property type="component" value="Unassembled WGS sequence"/>
</dbReference>
<feature type="transmembrane region" description="Helical" evidence="5">
    <location>
        <begin position="318"/>
        <end position="341"/>
    </location>
</feature>
<feature type="transmembrane region" description="Helical" evidence="5">
    <location>
        <begin position="56"/>
        <end position="74"/>
    </location>
</feature>
<keyword evidence="4 5" id="KW-0472">Membrane</keyword>
<protein>
    <submittedName>
        <fullName evidence="7">MFS transporter</fullName>
    </submittedName>
</protein>
<feature type="transmembrane region" description="Helical" evidence="5">
    <location>
        <begin position="20"/>
        <end position="44"/>
    </location>
</feature>
<feature type="transmembrane region" description="Helical" evidence="5">
    <location>
        <begin position="227"/>
        <end position="252"/>
    </location>
</feature>
<sequence>MNNNNQTSATPHDSRYEWKAVLLLALGFGLVGLDRWILAPLFPAMMQDLHLSYSQLGTLVGALALSWGAFSILIGNVSDRIGRRAILIPALLIFSVLSGFSGMATGFLSLLLVRGVMGAAEGAFCPVSVAATAEASHPRRRGLNQGLQLSTFALFGFGIAPILATQLLAVVPSWREVFMLVALPGLVVAYLLYRVLREPPHLTRQARAATLAADRPSWLQVLKSRNALLAAACLFCTMSCVFVMGAMVPSYLVDQLHLTPATMGFVLSAMGWGGFLGEFAISGLSDIIGRRLATVIAFIGAAIGTWCFFHAPADSVTLFIWLAITAFFGLGLASILTGPIPTEAVSPQLTSSAIGFVSGAGEFFGGGVAPVIAGFVAQHFGIGQVFWIPMVGLAIGTCLALLLRETAPRLVQAATERTRRKEAGTVAP</sequence>
<reference evidence="7 8" key="1">
    <citation type="submission" date="2020-04" db="EMBL/GenBank/DDBJ databases">
        <title>Molecular characterization of pseudomonads from Agaricus bisporus reveal novel blotch 2 pathogens in Western Europe.</title>
        <authorList>
            <person name="Taparia T."/>
            <person name="Krijger M."/>
            <person name="Haynes E."/>
            <person name="Elpinstone J.G."/>
            <person name="Noble R."/>
            <person name="Van Der Wolf J."/>
        </authorList>
    </citation>
    <scope>NUCLEOTIDE SEQUENCE [LARGE SCALE GENOMIC DNA]</scope>
    <source>
        <strain evidence="7 8">IPO3738</strain>
    </source>
</reference>
<dbReference type="PROSITE" id="PS00216">
    <property type="entry name" value="SUGAR_TRANSPORT_1"/>
    <property type="match status" value="2"/>
</dbReference>
<proteinExistence type="predicted"/>
<keyword evidence="2 5" id="KW-0812">Transmembrane</keyword>
<evidence type="ECO:0000256" key="2">
    <source>
        <dbReference type="ARBA" id="ARBA00022692"/>
    </source>
</evidence>
<dbReference type="EMBL" id="JACAQE010000003">
    <property type="protein sequence ID" value="NWC14075.1"/>
    <property type="molecule type" value="Genomic_DNA"/>
</dbReference>
<feature type="transmembrane region" description="Helical" evidence="5">
    <location>
        <begin position="258"/>
        <end position="280"/>
    </location>
</feature>
<feature type="transmembrane region" description="Helical" evidence="5">
    <location>
        <begin position="382"/>
        <end position="403"/>
    </location>
</feature>
<dbReference type="PROSITE" id="PS50850">
    <property type="entry name" value="MFS"/>
    <property type="match status" value="1"/>
</dbReference>
<organism evidence="7 8">
    <name type="scientific">Pseudomonas gingeri</name>
    <dbReference type="NCBI Taxonomy" id="117681"/>
    <lineage>
        <taxon>Bacteria</taxon>
        <taxon>Pseudomonadati</taxon>
        <taxon>Pseudomonadota</taxon>
        <taxon>Gammaproteobacteria</taxon>
        <taxon>Pseudomonadales</taxon>
        <taxon>Pseudomonadaceae</taxon>
        <taxon>Pseudomonas</taxon>
    </lineage>
</organism>